<evidence type="ECO:0000313" key="2">
    <source>
        <dbReference type="Proteomes" id="UP001158576"/>
    </source>
</evidence>
<dbReference type="EMBL" id="OU015569">
    <property type="protein sequence ID" value="CAG5098327.1"/>
    <property type="molecule type" value="Genomic_DNA"/>
</dbReference>
<organism evidence="1 2">
    <name type="scientific">Oikopleura dioica</name>
    <name type="common">Tunicate</name>
    <dbReference type="NCBI Taxonomy" id="34765"/>
    <lineage>
        <taxon>Eukaryota</taxon>
        <taxon>Metazoa</taxon>
        <taxon>Chordata</taxon>
        <taxon>Tunicata</taxon>
        <taxon>Appendicularia</taxon>
        <taxon>Copelata</taxon>
        <taxon>Oikopleuridae</taxon>
        <taxon>Oikopleura</taxon>
    </lineage>
</organism>
<reference evidence="1 2" key="1">
    <citation type="submission" date="2021-04" db="EMBL/GenBank/DDBJ databases">
        <authorList>
            <person name="Bliznina A."/>
        </authorList>
    </citation>
    <scope>NUCLEOTIDE SEQUENCE [LARGE SCALE GENOMIC DNA]</scope>
</reference>
<proteinExistence type="predicted"/>
<gene>
    <name evidence="1" type="ORF">OKIOD_LOCUS7125</name>
</gene>
<protein>
    <submittedName>
        <fullName evidence="1">Oidioi.mRNA.OKI2018_I69.XSR.g15567.t1.cds</fullName>
    </submittedName>
</protein>
<sequence length="98" mass="11494">MKSENLRRRTRVNIVFVFAIEFSNIAIEPYGRKIDRGLDQKIKNLPQRVYNESLRAKKFISKWSVPVLNQSPANDSVDFLANVPNREKLEKRFDKGML</sequence>
<accession>A0ABN7SMH1</accession>
<keyword evidence="2" id="KW-1185">Reference proteome</keyword>
<name>A0ABN7SMH1_OIKDI</name>
<evidence type="ECO:0000313" key="1">
    <source>
        <dbReference type="EMBL" id="CAG5098327.1"/>
    </source>
</evidence>
<dbReference type="Proteomes" id="UP001158576">
    <property type="component" value="Chromosome XSR"/>
</dbReference>